<dbReference type="CDD" id="cd00448">
    <property type="entry name" value="YjgF_YER057c_UK114_family"/>
    <property type="match status" value="1"/>
</dbReference>
<comment type="similarity">
    <text evidence="1">Belongs to the RutC family.</text>
</comment>
<gene>
    <name evidence="2" type="ORF">K1J50_14305</name>
</gene>
<dbReference type="InterPro" id="IPR006175">
    <property type="entry name" value="YjgF/YER057c/UK114"/>
</dbReference>
<sequence length="129" mass="13398">MATIRFSNPEGVHATGGRYAHAALIEGPAKRLVISGQVGLKPDGSLAEGGEAQIEQALANLGAVLRANGMAPTDVVKVTAFLTDRALIGAWRDRRAAFFGGHVPASTLLIVAGLADPRFLVEVEAEAVQ</sequence>
<organism evidence="2 3">
    <name type="scientific">Caldovatus aquaticus</name>
    <dbReference type="NCBI Taxonomy" id="2865671"/>
    <lineage>
        <taxon>Bacteria</taxon>
        <taxon>Pseudomonadati</taxon>
        <taxon>Pseudomonadota</taxon>
        <taxon>Alphaproteobacteria</taxon>
        <taxon>Acetobacterales</taxon>
        <taxon>Roseomonadaceae</taxon>
        <taxon>Caldovatus</taxon>
    </lineage>
</organism>
<dbReference type="PANTHER" id="PTHR11803:SF58">
    <property type="entry name" value="PROTEIN HMF1-RELATED"/>
    <property type="match status" value="1"/>
</dbReference>
<comment type="caution">
    <text evidence="2">The sequence shown here is derived from an EMBL/GenBank/DDBJ whole genome shotgun (WGS) entry which is preliminary data.</text>
</comment>
<evidence type="ECO:0000313" key="3">
    <source>
        <dbReference type="Proteomes" id="UP001519924"/>
    </source>
</evidence>
<dbReference type="PANTHER" id="PTHR11803">
    <property type="entry name" value="2-IMINOBUTANOATE/2-IMINOPROPANOATE DEAMINASE RIDA"/>
    <property type="match status" value="1"/>
</dbReference>
<dbReference type="EMBL" id="JAHZUY010000047">
    <property type="protein sequence ID" value="MBW8270653.1"/>
    <property type="molecule type" value="Genomic_DNA"/>
</dbReference>
<accession>A0ABS7F562</accession>
<dbReference type="Gene3D" id="3.30.1330.40">
    <property type="entry name" value="RutC-like"/>
    <property type="match status" value="1"/>
</dbReference>
<dbReference type="SUPFAM" id="SSF55298">
    <property type="entry name" value="YjgF-like"/>
    <property type="match status" value="1"/>
</dbReference>
<keyword evidence="3" id="KW-1185">Reference proteome</keyword>
<protein>
    <submittedName>
        <fullName evidence="2">RidA family protein</fullName>
    </submittedName>
</protein>
<name>A0ABS7F562_9PROT</name>
<dbReference type="RefSeq" id="WP_220118440.1">
    <property type="nucleotide sequence ID" value="NZ_JAHZUY010000047.1"/>
</dbReference>
<proteinExistence type="inferred from homology"/>
<dbReference type="Pfam" id="PF01042">
    <property type="entry name" value="Ribonuc_L-PSP"/>
    <property type="match status" value="1"/>
</dbReference>
<evidence type="ECO:0000313" key="2">
    <source>
        <dbReference type="EMBL" id="MBW8270653.1"/>
    </source>
</evidence>
<reference evidence="2 3" key="1">
    <citation type="submission" date="2021-08" db="EMBL/GenBank/DDBJ databases">
        <title>Caldovatus sediminis gen. nov., sp. nov., a moderately thermophilic bacterium isolated from a hot spring.</title>
        <authorList>
            <person name="Hu C.-J."/>
            <person name="Li W.-J."/>
            <person name="Xian W.-D."/>
        </authorList>
    </citation>
    <scope>NUCLEOTIDE SEQUENCE [LARGE SCALE GENOMIC DNA]</scope>
    <source>
        <strain evidence="2 3">SYSU G05006</strain>
    </source>
</reference>
<dbReference type="InterPro" id="IPR035959">
    <property type="entry name" value="RutC-like_sf"/>
</dbReference>
<evidence type="ECO:0000256" key="1">
    <source>
        <dbReference type="ARBA" id="ARBA00010552"/>
    </source>
</evidence>
<dbReference type="Proteomes" id="UP001519924">
    <property type="component" value="Unassembled WGS sequence"/>
</dbReference>